<organism evidence="1 2">
    <name type="scientific">Vermiconidia calcicola</name>
    <dbReference type="NCBI Taxonomy" id="1690605"/>
    <lineage>
        <taxon>Eukaryota</taxon>
        <taxon>Fungi</taxon>
        <taxon>Dikarya</taxon>
        <taxon>Ascomycota</taxon>
        <taxon>Pezizomycotina</taxon>
        <taxon>Dothideomycetes</taxon>
        <taxon>Dothideomycetidae</taxon>
        <taxon>Mycosphaerellales</taxon>
        <taxon>Extremaceae</taxon>
        <taxon>Vermiconidia</taxon>
    </lineage>
</organism>
<evidence type="ECO:0000313" key="1">
    <source>
        <dbReference type="EMBL" id="KAK3710091.1"/>
    </source>
</evidence>
<gene>
    <name evidence="1" type="ORF">LTR37_010522</name>
</gene>
<protein>
    <submittedName>
        <fullName evidence="1">Uncharacterized protein</fullName>
    </submittedName>
</protein>
<evidence type="ECO:0000313" key="2">
    <source>
        <dbReference type="Proteomes" id="UP001281147"/>
    </source>
</evidence>
<keyword evidence="2" id="KW-1185">Reference proteome</keyword>
<dbReference type="EMBL" id="JAUTXU010000087">
    <property type="protein sequence ID" value="KAK3710091.1"/>
    <property type="molecule type" value="Genomic_DNA"/>
</dbReference>
<sequence>MSGPGYPYFNNGRQVRDPYTQRAMDRLDRVSDPYAGRFSRNGEQDGDYRRRREAVVTYPLGNRPPGEEPRPRYGSREGTGSPFEREGGRPPIEGPVERPRQARRAVDPWDNRFIGIPTTDPRTGEPMRYNPEDPTRNPFDPALREPYGGGPAPRNPFPPRRGAVGYGQGGNGSRGVLSPERQHERYDYQAQLNEWPDRSQAEWDSLPRERRDRRGGRVL</sequence>
<accession>A0ACC3N7N4</accession>
<comment type="caution">
    <text evidence="1">The sequence shown here is derived from an EMBL/GenBank/DDBJ whole genome shotgun (WGS) entry which is preliminary data.</text>
</comment>
<name>A0ACC3N7N4_9PEZI</name>
<dbReference type="Proteomes" id="UP001281147">
    <property type="component" value="Unassembled WGS sequence"/>
</dbReference>
<reference evidence="1" key="1">
    <citation type="submission" date="2023-07" db="EMBL/GenBank/DDBJ databases">
        <title>Black Yeasts Isolated from many extreme environments.</title>
        <authorList>
            <person name="Coleine C."/>
            <person name="Stajich J.E."/>
            <person name="Selbmann L."/>
        </authorList>
    </citation>
    <scope>NUCLEOTIDE SEQUENCE</scope>
    <source>
        <strain evidence="1">CCFEE 5714</strain>
    </source>
</reference>
<proteinExistence type="predicted"/>